<accession>A0AAN7BIV9</accession>
<dbReference type="CDD" id="cd02440">
    <property type="entry name" value="AdoMet_MTases"/>
    <property type="match status" value="1"/>
</dbReference>
<dbReference type="Pfam" id="PF13489">
    <property type="entry name" value="Methyltransf_23"/>
    <property type="match status" value="1"/>
</dbReference>
<feature type="compositionally biased region" description="Low complexity" evidence="2">
    <location>
        <begin position="1"/>
        <end position="15"/>
    </location>
</feature>
<dbReference type="EMBL" id="MU865403">
    <property type="protein sequence ID" value="KAK4224126.1"/>
    <property type="molecule type" value="Genomic_DNA"/>
</dbReference>
<dbReference type="Proteomes" id="UP001301958">
    <property type="component" value="Unassembled WGS sequence"/>
</dbReference>
<dbReference type="InterPro" id="IPR029063">
    <property type="entry name" value="SAM-dependent_MTases_sf"/>
</dbReference>
<comment type="similarity">
    <text evidence="1">Belongs to the methyltransferase superfamily. LaeA methyltransferase family.</text>
</comment>
<dbReference type="Gene3D" id="3.40.50.150">
    <property type="entry name" value="Vaccinia Virus protein VP39"/>
    <property type="match status" value="1"/>
</dbReference>
<reference evidence="3" key="1">
    <citation type="journal article" date="2023" name="Mol. Phylogenet. Evol.">
        <title>Genome-scale phylogeny and comparative genomics of the fungal order Sordariales.</title>
        <authorList>
            <person name="Hensen N."/>
            <person name="Bonometti L."/>
            <person name="Westerberg I."/>
            <person name="Brannstrom I.O."/>
            <person name="Guillou S."/>
            <person name="Cros-Aarteil S."/>
            <person name="Calhoun S."/>
            <person name="Haridas S."/>
            <person name="Kuo A."/>
            <person name="Mondo S."/>
            <person name="Pangilinan J."/>
            <person name="Riley R."/>
            <person name="LaButti K."/>
            <person name="Andreopoulos B."/>
            <person name="Lipzen A."/>
            <person name="Chen C."/>
            <person name="Yan M."/>
            <person name="Daum C."/>
            <person name="Ng V."/>
            <person name="Clum A."/>
            <person name="Steindorff A."/>
            <person name="Ohm R.A."/>
            <person name="Martin F."/>
            <person name="Silar P."/>
            <person name="Natvig D.O."/>
            <person name="Lalanne C."/>
            <person name="Gautier V."/>
            <person name="Ament-Velasquez S.L."/>
            <person name="Kruys A."/>
            <person name="Hutchinson M.I."/>
            <person name="Powell A.J."/>
            <person name="Barry K."/>
            <person name="Miller A.N."/>
            <person name="Grigoriev I.V."/>
            <person name="Debuchy R."/>
            <person name="Gladieux P."/>
            <person name="Hiltunen Thoren M."/>
            <person name="Johannesson H."/>
        </authorList>
    </citation>
    <scope>NUCLEOTIDE SEQUENCE</scope>
    <source>
        <strain evidence="3">CBS 990.96</strain>
    </source>
</reference>
<dbReference type="GO" id="GO:0032259">
    <property type="term" value="P:methylation"/>
    <property type="evidence" value="ECO:0007669"/>
    <property type="project" value="UniProtKB-KW"/>
</dbReference>
<dbReference type="GO" id="GO:0008168">
    <property type="term" value="F:methyltransferase activity"/>
    <property type="evidence" value="ECO:0007669"/>
    <property type="project" value="UniProtKB-KW"/>
</dbReference>
<reference evidence="3" key="2">
    <citation type="submission" date="2023-05" db="EMBL/GenBank/DDBJ databases">
        <authorList>
            <consortium name="Lawrence Berkeley National Laboratory"/>
            <person name="Steindorff A."/>
            <person name="Hensen N."/>
            <person name="Bonometti L."/>
            <person name="Westerberg I."/>
            <person name="Brannstrom I.O."/>
            <person name="Guillou S."/>
            <person name="Cros-Aarteil S."/>
            <person name="Calhoun S."/>
            <person name="Haridas S."/>
            <person name="Kuo A."/>
            <person name="Mondo S."/>
            <person name="Pangilinan J."/>
            <person name="Riley R."/>
            <person name="Labutti K."/>
            <person name="Andreopoulos B."/>
            <person name="Lipzen A."/>
            <person name="Chen C."/>
            <person name="Yanf M."/>
            <person name="Daum C."/>
            <person name="Ng V."/>
            <person name="Clum A."/>
            <person name="Ohm R."/>
            <person name="Martin F."/>
            <person name="Silar P."/>
            <person name="Natvig D."/>
            <person name="Lalanne C."/>
            <person name="Gautier V."/>
            <person name="Ament-Velasquez S.L."/>
            <person name="Kruys A."/>
            <person name="Hutchinson M.I."/>
            <person name="Powell A.J."/>
            <person name="Barry K."/>
            <person name="Miller A.N."/>
            <person name="Grigoriev I.V."/>
            <person name="Debuchy R."/>
            <person name="Gladieux P."/>
            <person name="Thoren M.H."/>
            <person name="Johannesson H."/>
        </authorList>
    </citation>
    <scope>NUCLEOTIDE SEQUENCE</scope>
    <source>
        <strain evidence="3">CBS 990.96</strain>
    </source>
</reference>
<keyword evidence="3" id="KW-0489">Methyltransferase</keyword>
<evidence type="ECO:0000313" key="3">
    <source>
        <dbReference type="EMBL" id="KAK4224126.1"/>
    </source>
</evidence>
<proteinExistence type="inferred from homology"/>
<evidence type="ECO:0000313" key="4">
    <source>
        <dbReference type="Proteomes" id="UP001301958"/>
    </source>
</evidence>
<sequence length="407" mass="45495">MPESSSSAPPAASKADSPKAEQQHPSKTKTGGSHKEEPSSPKSGSSAKASSPKSSSPKPISEHPQTIDQTILPASHWEPISQENLPSDADSAFSEAIGSTASLSSSILHYRELHGRTYHGEIGKGEAWTPNDEKMLESMDIHHHFCTLLIGDKLHLAPLTKSTTRKVLDIGTGTGIWAIDFADQYPDAQVIGTDLSPIQPSWVPPNVKFEIDDANLPWTWPDNYFDYVHMRALFGAIIDWNELYKQAYRVTKPGGYFENHESSVNWRDEDPNAIPEDSPIGQWGKVFMEMGRKFGRSFRVIEDGIQEKAMTEAGFVDIEVRDFKCPVGGWPKDKGLKQIGLFSRLALDTDMEGYVLYAWDAVLGWSTEEIHVYLAHCRRQLANPNLRPWYLHRVVYGRKPDQPAARQ</sequence>
<evidence type="ECO:0000256" key="1">
    <source>
        <dbReference type="ARBA" id="ARBA00038158"/>
    </source>
</evidence>
<keyword evidence="4" id="KW-1185">Reference proteome</keyword>
<evidence type="ECO:0000256" key="2">
    <source>
        <dbReference type="SAM" id="MobiDB-lite"/>
    </source>
</evidence>
<dbReference type="SUPFAM" id="SSF53335">
    <property type="entry name" value="S-adenosyl-L-methionine-dependent methyltransferases"/>
    <property type="match status" value="1"/>
</dbReference>
<name>A0AAN7BIV9_9PEZI</name>
<dbReference type="PANTHER" id="PTHR43591">
    <property type="entry name" value="METHYLTRANSFERASE"/>
    <property type="match status" value="1"/>
</dbReference>
<organism evidence="3 4">
    <name type="scientific">Podospora fimiseda</name>
    <dbReference type="NCBI Taxonomy" id="252190"/>
    <lineage>
        <taxon>Eukaryota</taxon>
        <taxon>Fungi</taxon>
        <taxon>Dikarya</taxon>
        <taxon>Ascomycota</taxon>
        <taxon>Pezizomycotina</taxon>
        <taxon>Sordariomycetes</taxon>
        <taxon>Sordariomycetidae</taxon>
        <taxon>Sordariales</taxon>
        <taxon>Podosporaceae</taxon>
        <taxon>Podospora</taxon>
    </lineage>
</organism>
<keyword evidence="3" id="KW-0808">Transferase</keyword>
<gene>
    <name evidence="3" type="ORF">QBC38DRAFT_486205</name>
</gene>
<feature type="region of interest" description="Disordered" evidence="2">
    <location>
        <begin position="1"/>
        <end position="64"/>
    </location>
</feature>
<dbReference type="AlphaFoldDB" id="A0AAN7BIV9"/>
<dbReference type="PANTHER" id="PTHR43591:SF10">
    <property type="entry name" value="ABC TRANSMEMBRANE TYPE-1 DOMAIN-CONTAINING PROTEIN-RELATED"/>
    <property type="match status" value="1"/>
</dbReference>
<protein>
    <submittedName>
        <fullName evidence="3">Demethylmenaquinone methyltransferase</fullName>
    </submittedName>
</protein>
<comment type="caution">
    <text evidence="3">The sequence shown here is derived from an EMBL/GenBank/DDBJ whole genome shotgun (WGS) entry which is preliminary data.</text>
</comment>
<feature type="compositionally biased region" description="Low complexity" evidence="2">
    <location>
        <begin position="40"/>
        <end position="64"/>
    </location>
</feature>